<dbReference type="FunFam" id="3.60.40.10:FF:000005">
    <property type="entry name" value="Serine/threonine protein phosphatase"/>
    <property type="match status" value="1"/>
</dbReference>
<dbReference type="SUPFAM" id="SSF55874">
    <property type="entry name" value="ATPase domain of HSP90 chaperone/DNA topoisomerase II/histidine kinase"/>
    <property type="match status" value="1"/>
</dbReference>
<evidence type="ECO:0000256" key="2">
    <source>
        <dbReference type="ARBA" id="ARBA00022553"/>
    </source>
</evidence>
<evidence type="ECO:0000256" key="8">
    <source>
        <dbReference type="ARBA" id="ARBA00022840"/>
    </source>
</evidence>
<name>A0A561EJN9_9ACTN</name>
<dbReference type="Pfam" id="PF13581">
    <property type="entry name" value="HATPase_c_2"/>
    <property type="match status" value="1"/>
</dbReference>
<dbReference type="PANTHER" id="PTHR43156">
    <property type="entry name" value="STAGE II SPORULATION PROTEIN E-RELATED"/>
    <property type="match status" value="1"/>
</dbReference>
<organism evidence="17 18">
    <name type="scientific">Kitasatospora atroaurantiaca</name>
    <dbReference type="NCBI Taxonomy" id="285545"/>
    <lineage>
        <taxon>Bacteria</taxon>
        <taxon>Bacillati</taxon>
        <taxon>Actinomycetota</taxon>
        <taxon>Actinomycetes</taxon>
        <taxon>Kitasatosporales</taxon>
        <taxon>Streptomycetaceae</taxon>
        <taxon>Kitasatospora</taxon>
    </lineage>
</organism>
<keyword evidence="6" id="KW-0418">Kinase</keyword>
<evidence type="ECO:0000256" key="11">
    <source>
        <dbReference type="ARBA" id="ARBA00023211"/>
    </source>
</evidence>
<evidence type="ECO:0000256" key="5">
    <source>
        <dbReference type="ARBA" id="ARBA00022741"/>
    </source>
</evidence>
<dbReference type="InterPro" id="IPR036457">
    <property type="entry name" value="PPM-type-like_dom_sf"/>
</dbReference>
<dbReference type="InterPro" id="IPR001932">
    <property type="entry name" value="PPM-type_phosphatase-like_dom"/>
</dbReference>
<keyword evidence="2" id="KW-0597">Phosphoprotein</keyword>
<dbReference type="EMBL" id="VIVR01000001">
    <property type="protein sequence ID" value="TWE15835.1"/>
    <property type="molecule type" value="Genomic_DNA"/>
</dbReference>
<keyword evidence="9" id="KW-0460">Magnesium</keyword>
<dbReference type="InterPro" id="IPR036890">
    <property type="entry name" value="HATPase_C_sf"/>
</dbReference>
<dbReference type="Proteomes" id="UP000318416">
    <property type="component" value="Unassembled WGS sequence"/>
</dbReference>
<keyword evidence="7" id="KW-0378">Hydrolase</keyword>
<keyword evidence="18" id="KW-1185">Reference proteome</keyword>
<reference evidence="17 18" key="1">
    <citation type="submission" date="2019-06" db="EMBL/GenBank/DDBJ databases">
        <title>Sequencing the genomes of 1000 actinobacteria strains.</title>
        <authorList>
            <person name="Klenk H.-P."/>
        </authorList>
    </citation>
    <scope>NUCLEOTIDE SEQUENCE [LARGE SCALE GENOMIC DNA]</scope>
    <source>
        <strain evidence="17 18">DSM 41649</strain>
    </source>
</reference>
<keyword evidence="4" id="KW-0479">Metal-binding</keyword>
<sequence length="684" mass="72554">MSRSQVLERDSAAVHDRAAVVVDAEARVLLLTPAAAELIGSRPGAPCEPIRALLSEQHRDQPREIRLADASGTVRTVVATATPMAAGTTEGLPGAAHWLVLLTQSGSPADATLADAETRRRLELSHDAAARIGESLDLVDTAQTLANLLVPDFADLATVDLAEAVLMGDEPPQLFRGGDVRLRRVAAAQGTDVRAEDLLPVGEAVPPVPDNTLMQPLMMGRPVIVSDIGVLRDALTVDPAVLRSFIPEGAHSSMAVPLYARGLVLGCLTLWRGQPLDPFGGADAELLEEITSRAALSVDNARRYTKEHRSAVALQRSLLPRSVSRLPGAETAGVYQPAGGGIGVGGDWFDVIPLPSLRVAFVVGDVVGHGLDATAAMARLRTAIQALADLDLEPDELLTHLDDLVLGFSAEHDSQSSTSELAVLGATCLYAVYDPVAGRCAAATAGHPPLAMLTPGQEPAFVDVTPGPPLGVGGMPFEMTEFEVPPGSTLAFFTDGLVESRTGDIEEGMGRLRSALAEIERADVSLGEAGQAVFDRMLPPTPTDDAALLLARTQRLRREQVAEWEFEADLSLVARARELVVTQLAGWDLEELAFVTELVVSELVTNAIRYAGAPVLLRLIHDRVLVCEVSDPSSTQPRLRRARETDEGGRGLFLVAQLTDRWGSRFTGGGKTIWSEQAIPAAPA</sequence>
<comment type="function">
    <text evidence="13">Primarily acts as an independent SigF regulator that is sensitive to the osmosensory signal, mediating the cross talk of PknD with the SigF regulon. Possesses both phosphatase and kinase activities. The kinase domain functions as a classic anti-sigma factor-like kinase to phosphorylate the anti-anti-sigma factor domain at the canonical regulatory site, and the phosphatase domain antagonizes this activity.</text>
</comment>
<dbReference type="InterPro" id="IPR029016">
    <property type="entry name" value="GAF-like_dom_sf"/>
</dbReference>
<protein>
    <recommendedName>
        <fullName evidence="1">protein-serine/threonine phosphatase</fullName>
        <ecNumber evidence="1">3.1.3.16</ecNumber>
    </recommendedName>
    <alternativeName>
        <fullName evidence="15">Protein-serine/threonine phosphatase</fullName>
    </alternativeName>
    <alternativeName>
        <fullName evidence="14">Serine/threonine-protein kinase</fullName>
    </alternativeName>
</protein>
<evidence type="ECO:0000313" key="17">
    <source>
        <dbReference type="EMBL" id="TWE15835.1"/>
    </source>
</evidence>
<dbReference type="Gene3D" id="3.30.450.40">
    <property type="match status" value="1"/>
</dbReference>
<dbReference type="CDD" id="cd16936">
    <property type="entry name" value="HATPase_RsbW-like"/>
    <property type="match status" value="1"/>
</dbReference>
<evidence type="ECO:0000256" key="12">
    <source>
        <dbReference type="ARBA" id="ARBA00047761"/>
    </source>
</evidence>
<evidence type="ECO:0000256" key="15">
    <source>
        <dbReference type="ARBA" id="ARBA00081350"/>
    </source>
</evidence>
<proteinExistence type="predicted"/>
<dbReference type="FunFam" id="3.30.450.40:FF:000035">
    <property type="entry name" value="PAS sensor protein"/>
    <property type="match status" value="1"/>
</dbReference>
<dbReference type="InterPro" id="IPR003594">
    <property type="entry name" value="HATPase_dom"/>
</dbReference>
<keyword evidence="11" id="KW-0464">Manganese</keyword>
<gene>
    <name evidence="17" type="ORF">FB465_0778</name>
</gene>
<evidence type="ECO:0000256" key="10">
    <source>
        <dbReference type="ARBA" id="ARBA00022912"/>
    </source>
</evidence>
<dbReference type="FunFam" id="3.30.565.10:FF:000028">
    <property type="entry name" value="PAS sensor protein"/>
    <property type="match status" value="1"/>
</dbReference>
<comment type="caution">
    <text evidence="17">The sequence shown here is derived from an EMBL/GenBank/DDBJ whole genome shotgun (WGS) entry which is preliminary data.</text>
</comment>
<dbReference type="GO" id="GO:0046872">
    <property type="term" value="F:metal ion binding"/>
    <property type="evidence" value="ECO:0007669"/>
    <property type="project" value="UniProtKB-KW"/>
</dbReference>
<accession>A0A561EJN9</accession>
<dbReference type="SUPFAM" id="SSF81606">
    <property type="entry name" value="PP2C-like"/>
    <property type="match status" value="1"/>
</dbReference>
<dbReference type="SUPFAM" id="SSF55781">
    <property type="entry name" value="GAF domain-like"/>
    <property type="match status" value="1"/>
</dbReference>
<dbReference type="InterPro" id="IPR003018">
    <property type="entry name" value="GAF"/>
</dbReference>
<dbReference type="Pfam" id="PF01590">
    <property type="entry name" value="GAF"/>
    <property type="match status" value="1"/>
</dbReference>
<dbReference type="Gene3D" id="3.30.565.10">
    <property type="entry name" value="Histidine kinase-like ATPase, C-terminal domain"/>
    <property type="match status" value="1"/>
</dbReference>
<evidence type="ECO:0000256" key="4">
    <source>
        <dbReference type="ARBA" id="ARBA00022723"/>
    </source>
</evidence>
<keyword evidence="10" id="KW-0904">Protein phosphatase</keyword>
<dbReference type="AlphaFoldDB" id="A0A561EJN9"/>
<evidence type="ECO:0000256" key="3">
    <source>
        <dbReference type="ARBA" id="ARBA00022679"/>
    </source>
</evidence>
<comment type="catalytic activity">
    <reaction evidence="12">
        <text>O-phospho-L-seryl-[protein] + H2O = L-seryl-[protein] + phosphate</text>
        <dbReference type="Rhea" id="RHEA:20629"/>
        <dbReference type="Rhea" id="RHEA-COMP:9863"/>
        <dbReference type="Rhea" id="RHEA-COMP:11604"/>
        <dbReference type="ChEBI" id="CHEBI:15377"/>
        <dbReference type="ChEBI" id="CHEBI:29999"/>
        <dbReference type="ChEBI" id="CHEBI:43474"/>
        <dbReference type="ChEBI" id="CHEBI:83421"/>
        <dbReference type="EC" id="3.1.3.16"/>
    </reaction>
</comment>
<dbReference type="GO" id="GO:0005524">
    <property type="term" value="F:ATP binding"/>
    <property type="evidence" value="ECO:0007669"/>
    <property type="project" value="UniProtKB-KW"/>
</dbReference>
<evidence type="ECO:0000256" key="6">
    <source>
        <dbReference type="ARBA" id="ARBA00022777"/>
    </source>
</evidence>
<feature type="domain" description="PPM-type phosphatase" evidence="16">
    <location>
        <begin position="329"/>
        <end position="553"/>
    </location>
</feature>
<dbReference type="Pfam" id="PF07228">
    <property type="entry name" value="SpoIIE"/>
    <property type="match status" value="1"/>
</dbReference>
<dbReference type="GO" id="GO:0016301">
    <property type="term" value="F:kinase activity"/>
    <property type="evidence" value="ECO:0007669"/>
    <property type="project" value="UniProtKB-KW"/>
</dbReference>
<evidence type="ECO:0000256" key="14">
    <source>
        <dbReference type="ARBA" id="ARBA00075117"/>
    </source>
</evidence>
<dbReference type="SMART" id="SM00331">
    <property type="entry name" value="PP2C_SIG"/>
    <property type="match status" value="1"/>
</dbReference>
<keyword evidence="5" id="KW-0547">Nucleotide-binding</keyword>
<dbReference type="GO" id="GO:0004722">
    <property type="term" value="F:protein serine/threonine phosphatase activity"/>
    <property type="evidence" value="ECO:0007669"/>
    <property type="project" value="UniProtKB-EC"/>
</dbReference>
<dbReference type="PANTHER" id="PTHR43156:SF2">
    <property type="entry name" value="STAGE II SPORULATION PROTEIN E"/>
    <property type="match status" value="1"/>
</dbReference>
<evidence type="ECO:0000256" key="13">
    <source>
        <dbReference type="ARBA" id="ARBA00056274"/>
    </source>
</evidence>
<evidence type="ECO:0000256" key="1">
    <source>
        <dbReference type="ARBA" id="ARBA00013081"/>
    </source>
</evidence>
<evidence type="ECO:0000256" key="9">
    <source>
        <dbReference type="ARBA" id="ARBA00022842"/>
    </source>
</evidence>
<evidence type="ECO:0000256" key="7">
    <source>
        <dbReference type="ARBA" id="ARBA00022801"/>
    </source>
</evidence>
<dbReference type="Gene3D" id="3.60.40.10">
    <property type="entry name" value="PPM-type phosphatase domain"/>
    <property type="match status" value="1"/>
</dbReference>
<dbReference type="EC" id="3.1.3.16" evidence="1"/>
<dbReference type="InterPro" id="IPR052016">
    <property type="entry name" value="Bact_Sigma-Reg"/>
</dbReference>
<evidence type="ECO:0000259" key="16">
    <source>
        <dbReference type="SMART" id="SM00331"/>
    </source>
</evidence>
<keyword evidence="3" id="KW-0808">Transferase</keyword>
<dbReference type="RefSeq" id="WP_170290495.1">
    <property type="nucleotide sequence ID" value="NZ_BAAABR010000018.1"/>
</dbReference>
<keyword evidence="8" id="KW-0067">ATP-binding</keyword>
<evidence type="ECO:0000313" key="18">
    <source>
        <dbReference type="Proteomes" id="UP000318416"/>
    </source>
</evidence>